<dbReference type="Proteomes" id="UP000292702">
    <property type="component" value="Unassembled WGS sequence"/>
</dbReference>
<protein>
    <submittedName>
        <fullName evidence="2">Uncharacterized protein</fullName>
    </submittedName>
</protein>
<feature type="region of interest" description="Disordered" evidence="1">
    <location>
        <begin position="102"/>
        <end position="143"/>
    </location>
</feature>
<sequence>MPSSRATHLNTIGSGRSRSFLDDYFDNLPDVLAPLLETLSITGTARSEAMLRFFGPRAPNVRNLMLGNVELDVMLAGSVSDFTAITNLDIIVDSEPEGIESVPLCNNHIENPSRSIPPANRPSENRDPGPAAPSSDGPGPGSSLAKSSLAMYLFETASQLAKLDGLATLCVLEEEGVEFGEDGAWGGKRLCWGEKSRHGRMSVGYGSSLLHRSKYTPNTI</sequence>
<dbReference type="EMBL" id="RWJN01000172">
    <property type="protein sequence ID" value="TCD65594.1"/>
    <property type="molecule type" value="Genomic_DNA"/>
</dbReference>
<proteinExistence type="predicted"/>
<accession>A0A4R0RSW8</accession>
<reference evidence="2 3" key="1">
    <citation type="submission" date="2018-11" db="EMBL/GenBank/DDBJ databases">
        <title>Genome assembly of Steccherinum ochraceum LE-BIN_3174, the white-rot fungus of the Steccherinaceae family (The Residual Polyporoid clade, Polyporales, Basidiomycota).</title>
        <authorList>
            <person name="Fedorova T.V."/>
            <person name="Glazunova O.A."/>
            <person name="Landesman E.O."/>
            <person name="Moiseenko K.V."/>
            <person name="Psurtseva N.V."/>
            <person name="Savinova O.S."/>
            <person name="Shakhova N.V."/>
            <person name="Tyazhelova T.V."/>
            <person name="Vasina D.V."/>
        </authorList>
    </citation>
    <scope>NUCLEOTIDE SEQUENCE [LARGE SCALE GENOMIC DNA]</scope>
    <source>
        <strain evidence="2 3">LE-BIN_3174</strain>
    </source>
</reference>
<feature type="compositionally biased region" description="Low complexity" evidence="1">
    <location>
        <begin position="128"/>
        <end position="143"/>
    </location>
</feature>
<evidence type="ECO:0000313" key="3">
    <source>
        <dbReference type="Proteomes" id="UP000292702"/>
    </source>
</evidence>
<evidence type="ECO:0000313" key="2">
    <source>
        <dbReference type="EMBL" id="TCD65594.1"/>
    </source>
</evidence>
<dbReference type="AlphaFoldDB" id="A0A4R0RSW8"/>
<name>A0A4R0RSW8_9APHY</name>
<gene>
    <name evidence="2" type="ORF">EIP91_002441</name>
</gene>
<comment type="caution">
    <text evidence="2">The sequence shown here is derived from an EMBL/GenBank/DDBJ whole genome shotgun (WGS) entry which is preliminary data.</text>
</comment>
<evidence type="ECO:0000256" key="1">
    <source>
        <dbReference type="SAM" id="MobiDB-lite"/>
    </source>
</evidence>
<organism evidence="2 3">
    <name type="scientific">Steccherinum ochraceum</name>
    <dbReference type="NCBI Taxonomy" id="92696"/>
    <lineage>
        <taxon>Eukaryota</taxon>
        <taxon>Fungi</taxon>
        <taxon>Dikarya</taxon>
        <taxon>Basidiomycota</taxon>
        <taxon>Agaricomycotina</taxon>
        <taxon>Agaricomycetes</taxon>
        <taxon>Polyporales</taxon>
        <taxon>Steccherinaceae</taxon>
        <taxon>Steccherinum</taxon>
    </lineage>
</organism>
<keyword evidence="3" id="KW-1185">Reference proteome</keyword>